<organism evidence="2 3">
    <name type="scientific">Prorocentrum cordatum</name>
    <dbReference type="NCBI Taxonomy" id="2364126"/>
    <lineage>
        <taxon>Eukaryota</taxon>
        <taxon>Sar</taxon>
        <taxon>Alveolata</taxon>
        <taxon>Dinophyceae</taxon>
        <taxon>Prorocentrales</taxon>
        <taxon>Prorocentraceae</taxon>
        <taxon>Prorocentrum</taxon>
    </lineage>
</organism>
<accession>A0ABN9VLL2</accession>
<proteinExistence type="predicted"/>
<evidence type="ECO:0008006" key="4">
    <source>
        <dbReference type="Google" id="ProtNLM"/>
    </source>
</evidence>
<dbReference type="EMBL" id="CAUYUJ010017371">
    <property type="protein sequence ID" value="CAK0874210.1"/>
    <property type="molecule type" value="Genomic_DNA"/>
</dbReference>
<keyword evidence="1" id="KW-0732">Signal</keyword>
<evidence type="ECO:0000256" key="1">
    <source>
        <dbReference type="SAM" id="SignalP"/>
    </source>
</evidence>
<sequence length="235" mass="25622">MCTVLLVVIALLPAWLAPSLARGVGAAVSLSEDLADAAGAIAQVAKNAALLVSDVAVAFTKGTMSVMHEAWAGVDLADTSVNAPGARFLVIGGVARQEFEASEVAATLRPLPPDYSQWLWKCRFKTASFFDYFEFEALLFPSCYVGVRIVWTRMGFTAVWANPLWELLGVDVSSELAPIAARTRGAISDALDLDWLRAPLTDDEDEARVTTPTWFRWLQWARHYASWAKIASGSR</sequence>
<feature type="signal peptide" evidence="1">
    <location>
        <begin position="1"/>
        <end position="21"/>
    </location>
</feature>
<reference evidence="2" key="1">
    <citation type="submission" date="2023-10" db="EMBL/GenBank/DDBJ databases">
        <authorList>
            <person name="Chen Y."/>
            <person name="Shah S."/>
            <person name="Dougan E. K."/>
            <person name="Thang M."/>
            <person name="Chan C."/>
        </authorList>
    </citation>
    <scope>NUCLEOTIDE SEQUENCE [LARGE SCALE GENOMIC DNA]</scope>
</reference>
<keyword evidence="3" id="KW-1185">Reference proteome</keyword>
<name>A0ABN9VLL2_9DINO</name>
<comment type="caution">
    <text evidence="2">The sequence shown here is derived from an EMBL/GenBank/DDBJ whole genome shotgun (WGS) entry which is preliminary data.</text>
</comment>
<gene>
    <name evidence="2" type="ORF">PCOR1329_LOCUS59178</name>
</gene>
<feature type="chain" id="PRO_5046889307" description="Phospholipase B-like" evidence="1">
    <location>
        <begin position="22"/>
        <end position="235"/>
    </location>
</feature>
<evidence type="ECO:0000313" key="3">
    <source>
        <dbReference type="Proteomes" id="UP001189429"/>
    </source>
</evidence>
<evidence type="ECO:0000313" key="2">
    <source>
        <dbReference type="EMBL" id="CAK0874210.1"/>
    </source>
</evidence>
<dbReference type="Proteomes" id="UP001189429">
    <property type="component" value="Unassembled WGS sequence"/>
</dbReference>
<protein>
    <recommendedName>
        <fullName evidence="4">Phospholipase B-like</fullName>
    </recommendedName>
</protein>